<evidence type="ECO:0000256" key="8">
    <source>
        <dbReference type="ARBA" id="ARBA00022737"/>
    </source>
</evidence>
<dbReference type="CDD" id="cd00130">
    <property type="entry name" value="PAS"/>
    <property type="match status" value="2"/>
</dbReference>
<keyword evidence="5" id="KW-0285">Flavoprotein</keyword>
<name>C6B4I7_RHILS</name>
<accession>C6B4I7</accession>
<dbReference type="InterPro" id="IPR013767">
    <property type="entry name" value="PAS_fold"/>
</dbReference>
<feature type="domain" description="PAC" evidence="15">
    <location>
        <begin position="85"/>
        <end position="137"/>
    </location>
</feature>
<dbReference type="PROSITE" id="PS50112">
    <property type="entry name" value="PAS"/>
    <property type="match status" value="2"/>
</dbReference>
<evidence type="ECO:0000256" key="6">
    <source>
        <dbReference type="ARBA" id="ARBA00022643"/>
    </source>
</evidence>
<evidence type="ECO:0000256" key="7">
    <source>
        <dbReference type="ARBA" id="ARBA00022679"/>
    </source>
</evidence>
<feature type="domain" description="PAS" evidence="14">
    <location>
        <begin position="138"/>
        <end position="209"/>
    </location>
</feature>
<dbReference type="PROSITE" id="PS50109">
    <property type="entry name" value="HIS_KIN"/>
    <property type="match status" value="1"/>
</dbReference>
<dbReference type="EMBL" id="CP001623">
    <property type="protein sequence ID" value="ACS58995.1"/>
    <property type="molecule type" value="Genomic_DNA"/>
</dbReference>
<dbReference type="Gene3D" id="3.30.565.10">
    <property type="entry name" value="Histidine kinase-like ATPase, C-terminal domain"/>
    <property type="match status" value="1"/>
</dbReference>
<dbReference type="PROSITE" id="PS50113">
    <property type="entry name" value="PAC"/>
    <property type="match status" value="1"/>
</dbReference>
<dbReference type="SMART" id="SM00091">
    <property type="entry name" value="PAS"/>
    <property type="match status" value="2"/>
</dbReference>
<dbReference type="SMART" id="SM00911">
    <property type="entry name" value="HWE_HK"/>
    <property type="match status" value="1"/>
</dbReference>
<sequence length="461" mass="51653">MDQYSFPSDEDEIHRHIVESALDYAIFAMDLDGTVATWSAGAENLFGYSASEMIGQNGVIIFSFEDQLAGAPLKEKRLALTTGRADDNRWHVRKDGSMFWASGLMMPLRNDVGGIYGLAKIVRDRTLTLQQDEALRASEERLQLILKSAIDYAIFSFDQDGRIISWNTGACRIFGYPEDEILGQDARILFVPEDRTEGHVALDREMETALERGRAENERFHLRKDGSTFWGSGLTMPLRAHHQRAGYLKVLRDDTERHFADEHQQIMLREMSHRVKNSLTLVTAMLSMQARSAEQQEVGEALRDAEARVGTIAQVHDQLWRQPNIETVELADFLSSLCLRLQQAASKHTVSVDADACVIDADRAIQLALLVNELVTNAFKHAYSDISGTVTVSARATADEIRLEIADDGKGFPDGFSVSKNDGKSLGMKVVRVLVQQLRAELHIENRRPGASFLIRLPRNP</sequence>
<evidence type="ECO:0000256" key="3">
    <source>
        <dbReference type="ARBA" id="ARBA00021740"/>
    </source>
</evidence>
<keyword evidence="9" id="KW-0547">Nucleotide-binding</keyword>
<keyword evidence="11" id="KW-0067">ATP-binding</keyword>
<dbReference type="PRINTS" id="PR00344">
    <property type="entry name" value="BCTRLSENSOR"/>
</dbReference>
<dbReference type="InterPro" id="IPR011102">
    <property type="entry name" value="Sig_transdc_His_kinase_HWE"/>
</dbReference>
<evidence type="ECO:0000256" key="5">
    <source>
        <dbReference type="ARBA" id="ARBA00022630"/>
    </source>
</evidence>
<evidence type="ECO:0000256" key="4">
    <source>
        <dbReference type="ARBA" id="ARBA00022553"/>
    </source>
</evidence>
<keyword evidence="16" id="KW-0614">Plasmid</keyword>
<protein>
    <recommendedName>
        <fullName evidence="3">Blue-light-activated histidine kinase</fullName>
        <ecNumber evidence="2">2.7.13.3</ecNumber>
    </recommendedName>
</protein>
<dbReference type="AlphaFoldDB" id="C6B4I7"/>
<reference evidence="16 17" key="1">
    <citation type="journal article" date="2010" name="Stand. Genomic Sci.">
        <title>Complete genome sequence of Rhizobium leguminosarum bv. trifolii strain WSM1325, an effective microsymbiont of annual Mediterranean clovers.</title>
        <authorList>
            <person name="Reeve W."/>
            <person name="O'Hara G."/>
            <person name="Chain P."/>
            <person name="Ardley J."/>
            <person name="Brau L."/>
            <person name="Nandesena K."/>
            <person name="Tiwari R."/>
            <person name="Copeland A."/>
            <person name="Nolan M."/>
            <person name="Han C."/>
            <person name="Brettin T."/>
            <person name="Land M."/>
            <person name="Ovchinikova G."/>
            <person name="Ivanova N."/>
            <person name="Mavromatis K."/>
            <person name="Markowitz V."/>
            <person name="Kyrpides N."/>
            <person name="Melino V."/>
            <person name="Denton M."/>
            <person name="Yates R."/>
            <person name="Howieson J."/>
        </authorList>
    </citation>
    <scope>NUCLEOTIDE SEQUENCE [LARGE SCALE GENOMIC DNA]</scope>
    <source>
        <strain evidence="16 17">WSM1325</strain>
        <plasmid evidence="17">Plasmid pR132501</plasmid>
    </source>
</reference>
<dbReference type="PANTHER" id="PTHR41523">
    <property type="entry name" value="TWO-COMPONENT SYSTEM SENSOR PROTEIN"/>
    <property type="match status" value="1"/>
</dbReference>
<keyword evidence="6" id="KW-0288">FMN</keyword>
<dbReference type="OrthoDB" id="341208at2"/>
<dbReference type="Proteomes" id="UP000002256">
    <property type="component" value="Plasmid pR132501"/>
</dbReference>
<dbReference type="GO" id="GO:0006355">
    <property type="term" value="P:regulation of DNA-templated transcription"/>
    <property type="evidence" value="ECO:0007669"/>
    <property type="project" value="InterPro"/>
</dbReference>
<proteinExistence type="predicted"/>
<dbReference type="InterPro" id="IPR035965">
    <property type="entry name" value="PAS-like_dom_sf"/>
</dbReference>
<dbReference type="PANTHER" id="PTHR41523:SF8">
    <property type="entry name" value="ETHYLENE RESPONSE SENSOR PROTEIN"/>
    <property type="match status" value="1"/>
</dbReference>
<dbReference type="HOGENOM" id="CLU_000445_114_0_5"/>
<dbReference type="InterPro" id="IPR036890">
    <property type="entry name" value="HATPase_C_sf"/>
</dbReference>
<feature type="domain" description="PAS" evidence="14">
    <location>
        <begin position="10"/>
        <end position="59"/>
    </location>
</feature>
<dbReference type="InterPro" id="IPR000700">
    <property type="entry name" value="PAS-assoc_C"/>
</dbReference>
<keyword evidence="10 16" id="KW-0418">Kinase</keyword>
<dbReference type="SUPFAM" id="SSF55874">
    <property type="entry name" value="ATPase domain of HSP90 chaperone/DNA topoisomerase II/histidine kinase"/>
    <property type="match status" value="1"/>
</dbReference>
<evidence type="ECO:0000256" key="1">
    <source>
        <dbReference type="ARBA" id="ARBA00000085"/>
    </source>
</evidence>
<evidence type="ECO:0000313" key="17">
    <source>
        <dbReference type="Proteomes" id="UP000002256"/>
    </source>
</evidence>
<keyword evidence="8" id="KW-0677">Repeat</keyword>
<dbReference type="InterPro" id="IPR004358">
    <property type="entry name" value="Sig_transdc_His_kin-like_C"/>
</dbReference>
<dbReference type="SUPFAM" id="SSF55785">
    <property type="entry name" value="PYP-like sensor domain (PAS domain)"/>
    <property type="match status" value="2"/>
</dbReference>
<dbReference type="GO" id="GO:0004673">
    <property type="term" value="F:protein histidine kinase activity"/>
    <property type="evidence" value="ECO:0007669"/>
    <property type="project" value="UniProtKB-EC"/>
</dbReference>
<evidence type="ECO:0000259" key="15">
    <source>
        <dbReference type="PROSITE" id="PS50113"/>
    </source>
</evidence>
<dbReference type="EC" id="2.7.13.3" evidence="2"/>
<evidence type="ECO:0000259" key="13">
    <source>
        <dbReference type="PROSITE" id="PS50109"/>
    </source>
</evidence>
<evidence type="ECO:0000256" key="12">
    <source>
        <dbReference type="ARBA" id="ARBA00023026"/>
    </source>
</evidence>
<keyword evidence="7" id="KW-0808">Transferase</keyword>
<dbReference type="NCBIfam" id="TIGR00229">
    <property type="entry name" value="sensory_box"/>
    <property type="match status" value="2"/>
</dbReference>
<dbReference type="InterPro" id="IPR000014">
    <property type="entry name" value="PAS"/>
</dbReference>
<organism evidence="16 17">
    <name type="scientific">Rhizobium leguminosarum bv. trifolii (strain WSM1325)</name>
    <dbReference type="NCBI Taxonomy" id="395491"/>
    <lineage>
        <taxon>Bacteria</taxon>
        <taxon>Pseudomonadati</taxon>
        <taxon>Pseudomonadota</taxon>
        <taxon>Alphaproteobacteria</taxon>
        <taxon>Hyphomicrobiales</taxon>
        <taxon>Rhizobiaceae</taxon>
        <taxon>Rhizobium/Agrobacterium group</taxon>
        <taxon>Rhizobium</taxon>
    </lineage>
</organism>
<evidence type="ECO:0000256" key="9">
    <source>
        <dbReference type="ARBA" id="ARBA00022741"/>
    </source>
</evidence>
<evidence type="ECO:0000256" key="2">
    <source>
        <dbReference type="ARBA" id="ARBA00012438"/>
    </source>
</evidence>
<dbReference type="InterPro" id="IPR005467">
    <property type="entry name" value="His_kinase_dom"/>
</dbReference>
<dbReference type="KEGG" id="rlg:Rleg_4766"/>
<dbReference type="Gene3D" id="3.30.450.20">
    <property type="entry name" value="PAS domain"/>
    <property type="match status" value="2"/>
</dbReference>
<dbReference type="Pfam" id="PF07568">
    <property type="entry name" value="HisKA_2"/>
    <property type="match status" value="1"/>
</dbReference>
<dbReference type="SMART" id="SM00387">
    <property type="entry name" value="HATPase_c"/>
    <property type="match status" value="1"/>
</dbReference>
<dbReference type="InterPro" id="IPR011495">
    <property type="entry name" value="Sig_transdc_His_kin_sub2_dim/P"/>
</dbReference>
<comment type="catalytic activity">
    <reaction evidence="1">
        <text>ATP + protein L-histidine = ADP + protein N-phospho-L-histidine.</text>
        <dbReference type="EC" id="2.7.13.3"/>
    </reaction>
</comment>
<dbReference type="Pfam" id="PF02518">
    <property type="entry name" value="HATPase_c"/>
    <property type="match status" value="1"/>
</dbReference>
<feature type="domain" description="Histidine kinase" evidence="13">
    <location>
        <begin position="270"/>
        <end position="461"/>
    </location>
</feature>
<keyword evidence="12" id="KW-0843">Virulence</keyword>
<evidence type="ECO:0000256" key="11">
    <source>
        <dbReference type="ARBA" id="ARBA00022840"/>
    </source>
</evidence>
<gene>
    <name evidence="16" type="ordered locus">Rleg_4766</name>
</gene>
<dbReference type="InterPro" id="IPR003594">
    <property type="entry name" value="HATPase_dom"/>
</dbReference>
<evidence type="ECO:0000256" key="10">
    <source>
        <dbReference type="ARBA" id="ARBA00022777"/>
    </source>
</evidence>
<geneLocation type="plasmid" evidence="16 17">
    <name>pR132501</name>
</geneLocation>
<evidence type="ECO:0000313" key="16">
    <source>
        <dbReference type="EMBL" id="ACS58995.1"/>
    </source>
</evidence>
<dbReference type="Pfam" id="PF00989">
    <property type="entry name" value="PAS"/>
    <property type="match status" value="1"/>
</dbReference>
<dbReference type="Pfam" id="PF13426">
    <property type="entry name" value="PAS_9"/>
    <property type="match status" value="1"/>
</dbReference>
<evidence type="ECO:0000259" key="14">
    <source>
        <dbReference type="PROSITE" id="PS50112"/>
    </source>
</evidence>
<keyword evidence="4" id="KW-0597">Phosphoprotein</keyword>
<dbReference type="GO" id="GO:0005524">
    <property type="term" value="F:ATP binding"/>
    <property type="evidence" value="ECO:0007669"/>
    <property type="project" value="UniProtKB-KW"/>
</dbReference>